<reference evidence="1 2" key="1">
    <citation type="submission" date="2019-08" db="EMBL/GenBank/DDBJ databases">
        <title>Actinomadura sp. nov. CYP1-5 isolated from mountain soil.</title>
        <authorList>
            <person name="Songsumanus A."/>
            <person name="Kuncharoen N."/>
            <person name="Kudo T."/>
            <person name="Yuki M."/>
            <person name="Igarashi Y."/>
            <person name="Tanasupawat S."/>
        </authorList>
    </citation>
    <scope>NUCLEOTIDE SEQUENCE [LARGE SCALE GENOMIC DNA]</scope>
    <source>
        <strain evidence="1 2">JCM 14158</strain>
    </source>
</reference>
<protein>
    <submittedName>
        <fullName evidence="1">Uncharacterized protein</fullName>
    </submittedName>
</protein>
<accession>A0A5D0NWW1</accession>
<evidence type="ECO:0000313" key="1">
    <source>
        <dbReference type="EMBL" id="TYB48688.1"/>
    </source>
</evidence>
<gene>
    <name evidence="1" type="ORF">FXF69_05800</name>
</gene>
<dbReference type="RefSeq" id="WP_067889470.1">
    <property type="nucleotide sequence ID" value="NZ_VSFG01000001.1"/>
</dbReference>
<dbReference type="AlphaFoldDB" id="A0A5D0NWW1"/>
<proteinExistence type="predicted"/>
<sequence length="146" mass="16065">MKVTADQVESIRAMLTRDAESFERISKQLDPATRPARGALISAAFFLAAERRFKGRSPSDVTAFVDDLRTRRGLADDIDARTAERLLLATFTDENIEDINGDAQADHFAILLSGIIADANLSDAQLDAFLDDARKLADEWLADGPR</sequence>
<dbReference type="Proteomes" id="UP000323380">
    <property type="component" value="Unassembled WGS sequence"/>
</dbReference>
<keyword evidence="2" id="KW-1185">Reference proteome</keyword>
<dbReference type="EMBL" id="VSFG01000001">
    <property type="protein sequence ID" value="TYB48688.1"/>
    <property type="molecule type" value="Genomic_DNA"/>
</dbReference>
<evidence type="ECO:0000313" key="2">
    <source>
        <dbReference type="Proteomes" id="UP000323380"/>
    </source>
</evidence>
<comment type="caution">
    <text evidence="1">The sequence shown here is derived from an EMBL/GenBank/DDBJ whole genome shotgun (WGS) entry which is preliminary data.</text>
</comment>
<organism evidence="1 2">
    <name type="scientific">Actinomadura chibensis</name>
    <dbReference type="NCBI Taxonomy" id="392828"/>
    <lineage>
        <taxon>Bacteria</taxon>
        <taxon>Bacillati</taxon>
        <taxon>Actinomycetota</taxon>
        <taxon>Actinomycetes</taxon>
        <taxon>Streptosporangiales</taxon>
        <taxon>Thermomonosporaceae</taxon>
        <taxon>Actinomadura</taxon>
    </lineage>
</organism>
<name>A0A5D0NWW1_9ACTN</name>
<dbReference type="STRING" id="1220554.GCA_001552135_02457"/>